<evidence type="ECO:0000313" key="1">
    <source>
        <dbReference type="EMBL" id="MPN12981.1"/>
    </source>
</evidence>
<dbReference type="AlphaFoldDB" id="A0A645FF34"/>
<proteinExistence type="predicted"/>
<dbReference type="EMBL" id="VSSQ01059420">
    <property type="protein sequence ID" value="MPN12981.1"/>
    <property type="molecule type" value="Genomic_DNA"/>
</dbReference>
<organism evidence="1">
    <name type="scientific">bioreactor metagenome</name>
    <dbReference type="NCBI Taxonomy" id="1076179"/>
    <lineage>
        <taxon>unclassified sequences</taxon>
        <taxon>metagenomes</taxon>
        <taxon>ecological metagenomes</taxon>
    </lineage>
</organism>
<sequence length="69" mass="8101">MRNGAPKVPFPPLKQDIRFTVRRDRVAEVYAVSPDFQERKKLDFQFADGHCSVTLPKEYLKAYTLVFIR</sequence>
<name>A0A645FF34_9ZZZZ</name>
<evidence type="ECO:0008006" key="2">
    <source>
        <dbReference type="Google" id="ProtNLM"/>
    </source>
</evidence>
<protein>
    <recommendedName>
        <fullName evidence="2">Glycosyl hydrolases family 38 C-terminal beta sandwich domain-containing protein</fullName>
    </recommendedName>
</protein>
<reference evidence="1" key="1">
    <citation type="submission" date="2019-08" db="EMBL/GenBank/DDBJ databases">
        <authorList>
            <person name="Kucharzyk K."/>
            <person name="Murdoch R.W."/>
            <person name="Higgins S."/>
            <person name="Loffler F."/>
        </authorList>
    </citation>
    <scope>NUCLEOTIDE SEQUENCE</scope>
</reference>
<comment type="caution">
    <text evidence="1">The sequence shown here is derived from an EMBL/GenBank/DDBJ whole genome shotgun (WGS) entry which is preliminary data.</text>
</comment>
<gene>
    <name evidence="1" type="ORF">SDC9_160301</name>
</gene>
<accession>A0A645FF34</accession>